<dbReference type="RefSeq" id="XP_049144476.1">
    <property type="nucleotide sequence ID" value="XM_049287333.1"/>
</dbReference>
<dbReference type="Proteomes" id="UP000830671">
    <property type="component" value="Chromosome 4"/>
</dbReference>
<name>A0A9Q8WGJ0_9PEZI</name>
<dbReference type="AlphaFoldDB" id="A0A9Q8WGJ0"/>
<sequence length="145" mass="15534">MPSRLGGPHSEPIGAFRLCGQVTSFVSVISSSVLLRASSASSLVDRQDINGQQSCDETYARAESPVIVQYHLAIHESAFQLLGRAEFTAHAIADLLGSCAPPQLDGMMQGPIDRNECQSDAYPAQLSDQHPPICSAQFLQLSYAS</sequence>
<keyword evidence="2" id="KW-1185">Reference proteome</keyword>
<dbReference type="KEGG" id="clup:CLUP02_08343"/>
<accession>A0A9Q8WGJ0</accession>
<gene>
    <name evidence="1" type="ORF">CLUP02_08343</name>
</gene>
<dbReference type="EMBL" id="CP019476">
    <property type="protein sequence ID" value="UQC82853.1"/>
    <property type="molecule type" value="Genomic_DNA"/>
</dbReference>
<organism evidence="1 2">
    <name type="scientific">Colletotrichum lupini</name>
    <dbReference type="NCBI Taxonomy" id="145971"/>
    <lineage>
        <taxon>Eukaryota</taxon>
        <taxon>Fungi</taxon>
        <taxon>Dikarya</taxon>
        <taxon>Ascomycota</taxon>
        <taxon>Pezizomycotina</taxon>
        <taxon>Sordariomycetes</taxon>
        <taxon>Hypocreomycetidae</taxon>
        <taxon>Glomerellales</taxon>
        <taxon>Glomerellaceae</taxon>
        <taxon>Colletotrichum</taxon>
        <taxon>Colletotrichum acutatum species complex</taxon>
    </lineage>
</organism>
<dbReference type="GeneID" id="73342343"/>
<proteinExistence type="predicted"/>
<reference evidence="1" key="1">
    <citation type="journal article" date="2021" name="Mol. Plant Microbe Interact.">
        <title>Complete Genome Sequence of the Plant-Pathogenic Fungus Colletotrichum lupini.</title>
        <authorList>
            <person name="Baroncelli R."/>
            <person name="Pensec F."/>
            <person name="Da Lio D."/>
            <person name="Boufleur T."/>
            <person name="Vicente I."/>
            <person name="Sarrocco S."/>
            <person name="Picot A."/>
            <person name="Baraldi E."/>
            <person name="Sukno S."/>
            <person name="Thon M."/>
            <person name="Le Floch G."/>
        </authorList>
    </citation>
    <scope>NUCLEOTIDE SEQUENCE</scope>
    <source>
        <strain evidence="1">IMI 504893</strain>
    </source>
</reference>
<protein>
    <submittedName>
        <fullName evidence="1">Uncharacterized protein</fullName>
    </submittedName>
</protein>
<evidence type="ECO:0000313" key="1">
    <source>
        <dbReference type="EMBL" id="UQC82853.1"/>
    </source>
</evidence>
<evidence type="ECO:0000313" key="2">
    <source>
        <dbReference type="Proteomes" id="UP000830671"/>
    </source>
</evidence>